<dbReference type="EMBL" id="CP155447">
    <property type="protein sequence ID" value="XBH04580.1"/>
    <property type="molecule type" value="Genomic_DNA"/>
</dbReference>
<reference evidence="12" key="1">
    <citation type="submission" date="2024-05" db="EMBL/GenBank/DDBJ databases">
        <title>Planctomycetes of the genus Singulisphaera possess chitinolytic capabilities.</title>
        <authorList>
            <person name="Ivanova A."/>
        </authorList>
    </citation>
    <scope>NUCLEOTIDE SEQUENCE</scope>
    <source>
        <strain evidence="12">Ch08T</strain>
    </source>
</reference>
<dbReference type="Gene3D" id="3.50.50.100">
    <property type="match status" value="1"/>
</dbReference>
<comment type="similarity">
    <text evidence="1">Belongs to the NADH dehydrogenase family.</text>
</comment>
<evidence type="ECO:0000256" key="8">
    <source>
        <dbReference type="ARBA" id="ARBA00047599"/>
    </source>
</evidence>
<proteinExistence type="inferred from homology"/>
<dbReference type="PRINTS" id="PR00368">
    <property type="entry name" value="FADPNR"/>
</dbReference>
<organism evidence="12">
    <name type="scientific">Singulisphaera sp. Ch08</name>
    <dbReference type="NCBI Taxonomy" id="3120278"/>
    <lineage>
        <taxon>Bacteria</taxon>
        <taxon>Pseudomonadati</taxon>
        <taxon>Planctomycetota</taxon>
        <taxon>Planctomycetia</taxon>
        <taxon>Isosphaerales</taxon>
        <taxon>Isosphaeraceae</taxon>
        <taxon>Singulisphaera</taxon>
    </lineage>
</organism>
<keyword evidence="9" id="KW-1133">Transmembrane helix</keyword>
<dbReference type="InterPro" id="IPR054585">
    <property type="entry name" value="NDH2-like_C"/>
</dbReference>
<name>A0AAU7CHM6_9BACT</name>
<keyword evidence="5" id="KW-0809">Transit peptide</keyword>
<comment type="catalytic activity">
    <reaction evidence="8">
        <text>a quinone + NADH + H(+) = a quinol + NAD(+)</text>
        <dbReference type="Rhea" id="RHEA:46160"/>
        <dbReference type="ChEBI" id="CHEBI:15378"/>
        <dbReference type="ChEBI" id="CHEBI:24646"/>
        <dbReference type="ChEBI" id="CHEBI:57540"/>
        <dbReference type="ChEBI" id="CHEBI:57945"/>
        <dbReference type="ChEBI" id="CHEBI:132124"/>
        <dbReference type="EC" id="1.6.5.9"/>
    </reaction>
</comment>
<dbReference type="PRINTS" id="PR00411">
    <property type="entry name" value="PNDRDTASEI"/>
</dbReference>
<keyword evidence="9" id="KW-0472">Membrane</keyword>
<evidence type="ECO:0000256" key="3">
    <source>
        <dbReference type="ARBA" id="ARBA00022630"/>
    </source>
</evidence>
<dbReference type="PANTHER" id="PTHR43706">
    <property type="entry name" value="NADH DEHYDROGENASE"/>
    <property type="match status" value="1"/>
</dbReference>
<dbReference type="Pfam" id="PF07992">
    <property type="entry name" value="Pyr_redox_2"/>
    <property type="match status" value="1"/>
</dbReference>
<evidence type="ECO:0000256" key="6">
    <source>
        <dbReference type="ARBA" id="ARBA00023002"/>
    </source>
</evidence>
<accession>A0AAU7CHM6</accession>
<feature type="domain" description="External alternative NADH-ubiquinone oxidoreductase-like C-terminal" evidence="11">
    <location>
        <begin position="353"/>
        <end position="408"/>
    </location>
</feature>
<evidence type="ECO:0000256" key="7">
    <source>
        <dbReference type="ARBA" id="ARBA00023027"/>
    </source>
</evidence>
<evidence type="ECO:0000259" key="11">
    <source>
        <dbReference type="Pfam" id="PF22366"/>
    </source>
</evidence>
<feature type="transmembrane region" description="Helical" evidence="9">
    <location>
        <begin position="373"/>
        <end position="393"/>
    </location>
</feature>
<dbReference type="EC" id="1.6.5.9" evidence="2"/>
<keyword evidence="7" id="KW-0520">NAD</keyword>
<sequence>MSSKPLPKVYIVGGGFAGLAAAKALAGAPVELTVIDRRNHHVFQPLLYQVATASLSPADISAPIRATLRGQKNCQVVMVEVLGVDVANRRLLMEGGHVRYDYLILAAGATHAYFGHDDWATIAPGLKSIEDATELRRRILLAFESAEYEGSAEARRAALTFGIVGAGPTGVELAGAIKEIAGKTLPKDYRHIDTRTTRVIVFQGGDRVLPQFATELSERAQRDLERMGVEVRLNSHVSNVTPEGVYVGDEFTPLRNVFWAAGVKASPLGQSLGVPLDRAGRVVVGPDLTIPGHPEVFITGDMAAANSADTGKSIPGVAQGGIQMGGYAGQTIANEVAGRSLPTGRPAFSYWDKGSMAVIGKSKAVAQVGHWKFGGFFAWLMWGVIHVAFLVGFRNRIQVLISWFWNWLLNARDARLITGDARLDIQIPRPPEFIRDDQSLTVESNDAMAMAGEPRN</sequence>
<evidence type="ECO:0000256" key="2">
    <source>
        <dbReference type="ARBA" id="ARBA00012637"/>
    </source>
</evidence>
<dbReference type="InterPro" id="IPR045024">
    <property type="entry name" value="NDH-2"/>
</dbReference>
<dbReference type="AlphaFoldDB" id="A0AAU7CHM6"/>
<dbReference type="Pfam" id="PF22366">
    <property type="entry name" value="NDH2_C"/>
    <property type="match status" value="1"/>
</dbReference>
<dbReference type="GO" id="GO:0050136">
    <property type="term" value="F:NADH dehydrogenase (quinone) (non-electrogenic) activity"/>
    <property type="evidence" value="ECO:0007669"/>
    <property type="project" value="UniProtKB-EC"/>
</dbReference>
<keyword evidence="6 12" id="KW-0560">Oxidoreductase</keyword>
<dbReference type="InterPro" id="IPR036188">
    <property type="entry name" value="FAD/NAD-bd_sf"/>
</dbReference>
<dbReference type="SUPFAM" id="SSF51905">
    <property type="entry name" value="FAD/NAD(P)-binding domain"/>
    <property type="match status" value="1"/>
</dbReference>
<dbReference type="PANTHER" id="PTHR43706:SF47">
    <property type="entry name" value="EXTERNAL NADH-UBIQUINONE OXIDOREDUCTASE 1, MITOCHONDRIAL-RELATED"/>
    <property type="match status" value="1"/>
</dbReference>
<dbReference type="InterPro" id="IPR023753">
    <property type="entry name" value="FAD/NAD-binding_dom"/>
</dbReference>
<dbReference type="RefSeq" id="WP_406697365.1">
    <property type="nucleotide sequence ID" value="NZ_CP155447.1"/>
</dbReference>
<evidence type="ECO:0000259" key="10">
    <source>
        <dbReference type="Pfam" id="PF07992"/>
    </source>
</evidence>
<evidence type="ECO:0000256" key="4">
    <source>
        <dbReference type="ARBA" id="ARBA00022827"/>
    </source>
</evidence>
<evidence type="ECO:0000256" key="1">
    <source>
        <dbReference type="ARBA" id="ARBA00005272"/>
    </source>
</evidence>
<keyword evidence="9" id="KW-0812">Transmembrane</keyword>
<protein>
    <recommendedName>
        <fullName evidence="2">NADH:ubiquinone reductase (non-electrogenic)</fullName>
        <ecNumber evidence="2">1.6.5.9</ecNumber>
    </recommendedName>
</protein>
<evidence type="ECO:0000256" key="9">
    <source>
        <dbReference type="SAM" id="Phobius"/>
    </source>
</evidence>
<evidence type="ECO:0000256" key="5">
    <source>
        <dbReference type="ARBA" id="ARBA00022946"/>
    </source>
</evidence>
<keyword evidence="3" id="KW-0285">Flavoprotein</keyword>
<evidence type="ECO:0000313" key="12">
    <source>
        <dbReference type="EMBL" id="XBH04580.1"/>
    </source>
</evidence>
<gene>
    <name evidence="12" type="ORF">V5E97_00800</name>
</gene>
<keyword evidence="4" id="KW-0274">FAD</keyword>
<feature type="domain" description="FAD/NAD(P)-binding" evidence="10">
    <location>
        <begin position="8"/>
        <end position="325"/>
    </location>
</feature>